<dbReference type="InterPro" id="IPR058245">
    <property type="entry name" value="NreC/VraR/RcsB-like_REC"/>
</dbReference>
<dbReference type="Pfam" id="PF00072">
    <property type="entry name" value="Response_reg"/>
    <property type="match status" value="1"/>
</dbReference>
<feature type="domain" description="Response regulatory" evidence="3">
    <location>
        <begin position="3"/>
        <end position="75"/>
    </location>
</feature>
<dbReference type="CDD" id="cd17535">
    <property type="entry name" value="REC_NarL-like"/>
    <property type="match status" value="1"/>
</dbReference>
<dbReference type="GO" id="GO:0000160">
    <property type="term" value="P:phosphorelay signal transduction system"/>
    <property type="evidence" value="ECO:0007669"/>
    <property type="project" value="InterPro"/>
</dbReference>
<proteinExistence type="predicted"/>
<evidence type="ECO:0000313" key="5">
    <source>
        <dbReference type="Proteomes" id="UP000076925"/>
    </source>
</evidence>
<organism evidence="4 5">
    <name type="scientific">Scytonema hofmannii PCC 7110</name>
    <dbReference type="NCBI Taxonomy" id="128403"/>
    <lineage>
        <taxon>Bacteria</taxon>
        <taxon>Bacillati</taxon>
        <taxon>Cyanobacteriota</taxon>
        <taxon>Cyanophyceae</taxon>
        <taxon>Nostocales</taxon>
        <taxon>Scytonemataceae</taxon>
        <taxon>Scytonema</taxon>
    </lineage>
</organism>
<gene>
    <name evidence="4" type="ORF">WA1_24295</name>
</gene>
<keyword evidence="1" id="KW-0238">DNA-binding</keyword>
<sequence length="75" mass="8422">MIRLLLVDDQSLFRQGLAFLLSLEEDLDIIGQADQGQEAIALTHQLQPDVILMDVRMPICSISLCCFLFVPFVSN</sequence>
<comment type="caution">
    <text evidence="4">The sequence shown here is derived from an EMBL/GenBank/DDBJ whole genome shotgun (WGS) entry which is preliminary data.</text>
</comment>
<evidence type="ECO:0000313" key="4">
    <source>
        <dbReference type="EMBL" id="KYC40760.1"/>
    </source>
</evidence>
<dbReference type="PANTHER" id="PTHR43214:SF43">
    <property type="entry name" value="TWO-COMPONENT RESPONSE REGULATOR"/>
    <property type="match status" value="1"/>
</dbReference>
<dbReference type="AlphaFoldDB" id="A0A139X7V0"/>
<dbReference type="PANTHER" id="PTHR43214">
    <property type="entry name" value="TWO-COMPONENT RESPONSE REGULATOR"/>
    <property type="match status" value="1"/>
</dbReference>
<dbReference type="InterPro" id="IPR011006">
    <property type="entry name" value="CheY-like_superfamily"/>
</dbReference>
<evidence type="ECO:0000256" key="2">
    <source>
        <dbReference type="PROSITE-ProRule" id="PRU00169"/>
    </source>
</evidence>
<dbReference type="InterPro" id="IPR039420">
    <property type="entry name" value="WalR-like"/>
</dbReference>
<name>A0A139X7V0_9CYAN</name>
<dbReference type="GO" id="GO:0003677">
    <property type="term" value="F:DNA binding"/>
    <property type="evidence" value="ECO:0007669"/>
    <property type="project" value="UniProtKB-KW"/>
</dbReference>
<dbReference type="Proteomes" id="UP000076925">
    <property type="component" value="Unassembled WGS sequence"/>
</dbReference>
<reference evidence="4 5" key="1">
    <citation type="journal article" date="2013" name="Genome Biol. Evol.">
        <title>Genomes of Stigonematalean cyanobacteria (subsection V) and the evolution of oxygenic photosynthesis from prokaryotes to plastids.</title>
        <authorList>
            <person name="Dagan T."/>
            <person name="Roettger M."/>
            <person name="Stucken K."/>
            <person name="Landan G."/>
            <person name="Koch R."/>
            <person name="Major P."/>
            <person name="Gould S.B."/>
            <person name="Goremykin V.V."/>
            <person name="Rippka R."/>
            <person name="Tandeau de Marsac N."/>
            <person name="Gugger M."/>
            <person name="Lockhart P.J."/>
            <person name="Allen J.F."/>
            <person name="Brune I."/>
            <person name="Maus I."/>
            <person name="Puhler A."/>
            <person name="Martin W.F."/>
        </authorList>
    </citation>
    <scope>NUCLEOTIDE SEQUENCE [LARGE SCALE GENOMIC DNA]</scope>
    <source>
        <strain evidence="4 5">PCC 7110</strain>
    </source>
</reference>
<evidence type="ECO:0000259" key="3">
    <source>
        <dbReference type="PROSITE" id="PS50110"/>
    </source>
</evidence>
<keyword evidence="5" id="KW-1185">Reference proteome</keyword>
<dbReference type="STRING" id="128403.WA1_24295"/>
<dbReference type="SUPFAM" id="SSF52172">
    <property type="entry name" value="CheY-like"/>
    <property type="match status" value="1"/>
</dbReference>
<feature type="modified residue" description="4-aspartylphosphate" evidence="2">
    <location>
        <position position="54"/>
    </location>
</feature>
<protein>
    <submittedName>
        <fullName evidence="4">Response regulator receiver protein</fullName>
    </submittedName>
</protein>
<dbReference type="InterPro" id="IPR001789">
    <property type="entry name" value="Sig_transdc_resp-reg_receiver"/>
</dbReference>
<dbReference type="EMBL" id="ANNX02000026">
    <property type="protein sequence ID" value="KYC40760.1"/>
    <property type="molecule type" value="Genomic_DNA"/>
</dbReference>
<keyword evidence="2" id="KW-0597">Phosphoprotein</keyword>
<evidence type="ECO:0000256" key="1">
    <source>
        <dbReference type="ARBA" id="ARBA00023125"/>
    </source>
</evidence>
<dbReference type="PROSITE" id="PS50110">
    <property type="entry name" value="RESPONSE_REGULATORY"/>
    <property type="match status" value="1"/>
</dbReference>
<dbReference type="Gene3D" id="3.40.50.2300">
    <property type="match status" value="1"/>
</dbReference>
<accession>A0A139X7V0</accession>